<dbReference type="RefSeq" id="WP_175600316.1">
    <property type="nucleotide sequence ID" value="NZ_JABWGO010000002.1"/>
</dbReference>
<keyword evidence="1" id="KW-0732">Signal</keyword>
<dbReference type="Proteomes" id="UP000546126">
    <property type="component" value="Unassembled WGS sequence"/>
</dbReference>
<dbReference type="AlphaFoldDB" id="A0A7Y6IMT5"/>
<sequence length="140" mass="15368">MRKLIATAALAGSLAAGLALTAPAAQAATAATPLTAAASQSASVHKWGTFYSHSHKAATYGYTWKSHGRVYTKWYGKESTPRSGYIWFRYEFKGGGGGKFFRPWDGSHSETWSKKGLKSVYTYTCWGGKFNDCGKVYRIY</sequence>
<name>A0A7Y6IMT5_9ACTN</name>
<evidence type="ECO:0000313" key="3">
    <source>
        <dbReference type="Proteomes" id="UP000546126"/>
    </source>
</evidence>
<organism evidence="2 3">
    <name type="scientific">Nonomuraea rhodomycinica</name>
    <dbReference type="NCBI Taxonomy" id="1712872"/>
    <lineage>
        <taxon>Bacteria</taxon>
        <taxon>Bacillati</taxon>
        <taxon>Actinomycetota</taxon>
        <taxon>Actinomycetes</taxon>
        <taxon>Streptosporangiales</taxon>
        <taxon>Streptosporangiaceae</taxon>
        <taxon>Nonomuraea</taxon>
    </lineage>
</organism>
<comment type="caution">
    <text evidence="2">The sequence shown here is derived from an EMBL/GenBank/DDBJ whole genome shotgun (WGS) entry which is preliminary data.</text>
</comment>
<evidence type="ECO:0008006" key="4">
    <source>
        <dbReference type="Google" id="ProtNLM"/>
    </source>
</evidence>
<gene>
    <name evidence="2" type="ORF">HT134_11210</name>
</gene>
<protein>
    <recommendedName>
        <fullName evidence="4">Bacteriocin (Lactococcin_972)</fullName>
    </recommendedName>
</protein>
<feature type="chain" id="PRO_5030637140" description="Bacteriocin (Lactococcin_972)" evidence="1">
    <location>
        <begin position="28"/>
        <end position="140"/>
    </location>
</feature>
<evidence type="ECO:0000256" key="1">
    <source>
        <dbReference type="SAM" id="SignalP"/>
    </source>
</evidence>
<reference evidence="2 3" key="1">
    <citation type="submission" date="2020-06" db="EMBL/GenBank/DDBJ databases">
        <authorList>
            <person name="Chanama M."/>
        </authorList>
    </citation>
    <scope>NUCLEOTIDE SEQUENCE [LARGE SCALE GENOMIC DNA]</scope>
    <source>
        <strain evidence="2 3">TBRC6557</strain>
    </source>
</reference>
<evidence type="ECO:0000313" key="2">
    <source>
        <dbReference type="EMBL" id="NUW40705.1"/>
    </source>
</evidence>
<feature type="signal peptide" evidence="1">
    <location>
        <begin position="1"/>
        <end position="27"/>
    </location>
</feature>
<accession>A0A7Y6IMT5</accession>
<keyword evidence="3" id="KW-1185">Reference proteome</keyword>
<dbReference type="EMBL" id="JABWGO010000002">
    <property type="protein sequence ID" value="NUW40705.1"/>
    <property type="molecule type" value="Genomic_DNA"/>
</dbReference>
<proteinExistence type="predicted"/>